<evidence type="ECO:0000256" key="5">
    <source>
        <dbReference type="ARBA" id="ARBA00022692"/>
    </source>
</evidence>
<dbReference type="EMBL" id="LT960614">
    <property type="protein sequence ID" value="SON56817.1"/>
    <property type="molecule type" value="Genomic_DNA"/>
</dbReference>
<dbReference type="PANTHER" id="PTHR30269:SF37">
    <property type="entry name" value="MEMBRANE TRANSPORTER PROTEIN"/>
    <property type="match status" value="1"/>
</dbReference>
<evidence type="ECO:0000256" key="6">
    <source>
        <dbReference type="ARBA" id="ARBA00022989"/>
    </source>
</evidence>
<evidence type="ECO:0000256" key="2">
    <source>
        <dbReference type="ARBA" id="ARBA00009142"/>
    </source>
</evidence>
<evidence type="ECO:0000256" key="4">
    <source>
        <dbReference type="ARBA" id="ARBA00022475"/>
    </source>
</evidence>
<dbReference type="InterPro" id="IPR002781">
    <property type="entry name" value="TM_pro_TauE-like"/>
</dbReference>
<comment type="subcellular location">
    <subcellularLocation>
        <location evidence="1 8">Cell membrane</location>
        <topology evidence="1 8">Multi-pass membrane protein</topology>
    </subcellularLocation>
</comment>
<comment type="similarity">
    <text evidence="2 8">Belongs to the 4-toluene sulfonate uptake permease (TSUP) (TC 2.A.102) family.</text>
</comment>
<keyword evidence="3" id="KW-0813">Transport</keyword>
<dbReference type="PANTHER" id="PTHR30269">
    <property type="entry name" value="TRANSMEMBRANE PROTEIN YFCA"/>
    <property type="match status" value="1"/>
</dbReference>
<evidence type="ECO:0000313" key="10">
    <source>
        <dbReference type="Proteomes" id="UP000223606"/>
    </source>
</evidence>
<keyword evidence="10" id="KW-1185">Reference proteome</keyword>
<dbReference type="KEGG" id="hdi:HDIA_3276"/>
<evidence type="ECO:0000313" key="9">
    <source>
        <dbReference type="EMBL" id="SON56817.1"/>
    </source>
</evidence>
<feature type="transmembrane region" description="Helical" evidence="8">
    <location>
        <begin position="223"/>
        <end position="244"/>
    </location>
</feature>
<keyword evidence="5 8" id="KW-0812">Transmembrane</keyword>
<feature type="transmembrane region" description="Helical" evidence="8">
    <location>
        <begin position="165"/>
        <end position="183"/>
    </location>
</feature>
<protein>
    <recommendedName>
        <fullName evidence="8">Probable membrane transporter protein</fullName>
    </recommendedName>
</protein>
<evidence type="ECO:0000256" key="3">
    <source>
        <dbReference type="ARBA" id="ARBA00022448"/>
    </source>
</evidence>
<feature type="transmembrane region" description="Helical" evidence="8">
    <location>
        <begin position="190"/>
        <end position="211"/>
    </location>
</feature>
<dbReference type="Pfam" id="PF01925">
    <property type="entry name" value="TauE"/>
    <property type="match status" value="1"/>
</dbReference>
<dbReference type="Proteomes" id="UP000223606">
    <property type="component" value="Chromosome 1"/>
</dbReference>
<dbReference type="GO" id="GO:0005886">
    <property type="term" value="C:plasma membrane"/>
    <property type="evidence" value="ECO:0007669"/>
    <property type="project" value="UniProtKB-SubCell"/>
</dbReference>
<dbReference type="OrthoDB" id="8005731at2"/>
<organism evidence="9 10">
    <name type="scientific">Hartmannibacter diazotrophicus</name>
    <dbReference type="NCBI Taxonomy" id="1482074"/>
    <lineage>
        <taxon>Bacteria</taxon>
        <taxon>Pseudomonadati</taxon>
        <taxon>Pseudomonadota</taxon>
        <taxon>Alphaproteobacteria</taxon>
        <taxon>Hyphomicrobiales</taxon>
        <taxon>Pleomorphomonadaceae</taxon>
        <taxon>Hartmannibacter</taxon>
    </lineage>
</organism>
<name>A0A2C9D946_9HYPH</name>
<gene>
    <name evidence="9" type="ORF">HDIA_3276</name>
</gene>
<feature type="transmembrane region" description="Helical" evidence="8">
    <location>
        <begin position="125"/>
        <end position="153"/>
    </location>
</feature>
<dbReference type="AlphaFoldDB" id="A0A2C9D946"/>
<sequence length="245" mass="24791">MALAVAAFVTVLAAAFRGITGYGYALIAALGLAAFLAPTELVPLILVNDLAITVLILLDRKHGAVDWSVAGWLLAAGFAGAIVGGTLSGFLDEATARMLIAAVVLVAALVALVREPPAFLASRGFGVAIGFVVGVALGAFGVGGPLIAAWILAGGTKRQAVRGTLAVFFGAVDLFGIATHAALGHIGSELFTLLLFCLPLTLAGYGIGYVVHKRLSPAAWHRISTGGLVAIALVGAIQTAQLLIT</sequence>
<evidence type="ECO:0000256" key="1">
    <source>
        <dbReference type="ARBA" id="ARBA00004651"/>
    </source>
</evidence>
<keyword evidence="6 8" id="KW-1133">Transmembrane helix</keyword>
<reference evidence="10" key="1">
    <citation type="submission" date="2017-09" db="EMBL/GenBank/DDBJ databases">
        <title>Genome sequence of Nannocystis excedens DSM 71.</title>
        <authorList>
            <person name="Blom J."/>
        </authorList>
    </citation>
    <scope>NUCLEOTIDE SEQUENCE [LARGE SCALE GENOMIC DNA]</scope>
    <source>
        <strain evidence="10">type strain: E19</strain>
    </source>
</reference>
<evidence type="ECO:0000256" key="8">
    <source>
        <dbReference type="RuleBase" id="RU363041"/>
    </source>
</evidence>
<proteinExistence type="inferred from homology"/>
<feature type="transmembrane region" description="Helical" evidence="8">
    <location>
        <begin position="70"/>
        <end position="90"/>
    </location>
</feature>
<dbReference type="RefSeq" id="WP_157775695.1">
    <property type="nucleotide sequence ID" value="NZ_LT960614.1"/>
</dbReference>
<keyword evidence="7 8" id="KW-0472">Membrane</keyword>
<keyword evidence="4 8" id="KW-1003">Cell membrane</keyword>
<dbReference type="InterPro" id="IPR052017">
    <property type="entry name" value="TSUP"/>
</dbReference>
<feature type="transmembrane region" description="Helical" evidence="8">
    <location>
        <begin position="96"/>
        <end position="113"/>
    </location>
</feature>
<evidence type="ECO:0000256" key="7">
    <source>
        <dbReference type="ARBA" id="ARBA00023136"/>
    </source>
</evidence>
<accession>A0A2C9D946</accession>